<dbReference type="EMBL" id="MU005772">
    <property type="protein sequence ID" value="KAF2708252.1"/>
    <property type="molecule type" value="Genomic_DNA"/>
</dbReference>
<sequence>MLVVLVLMLVVLLLQLLVMGGQQFAIWFVGGRGEKLAKTRPSVGAKPSQVQRGRNPGGSHMFTAGTGTAYHSRREKATVHSNYMSITSLMRPYHEIDANIMAESDLEAIKSIS</sequence>
<evidence type="ECO:0000256" key="2">
    <source>
        <dbReference type="SAM" id="SignalP"/>
    </source>
</evidence>
<accession>A0A6G1K715</accession>
<feature type="signal peptide" evidence="2">
    <location>
        <begin position="1"/>
        <end position="20"/>
    </location>
</feature>
<dbReference type="AlphaFoldDB" id="A0A6G1K715"/>
<name>A0A6G1K715_9PLEO</name>
<keyword evidence="4" id="KW-1185">Reference proteome</keyword>
<gene>
    <name evidence="3" type="ORF">K504DRAFT_491933</name>
</gene>
<organism evidence="3 4">
    <name type="scientific">Pleomassaria siparia CBS 279.74</name>
    <dbReference type="NCBI Taxonomy" id="1314801"/>
    <lineage>
        <taxon>Eukaryota</taxon>
        <taxon>Fungi</taxon>
        <taxon>Dikarya</taxon>
        <taxon>Ascomycota</taxon>
        <taxon>Pezizomycotina</taxon>
        <taxon>Dothideomycetes</taxon>
        <taxon>Pleosporomycetidae</taxon>
        <taxon>Pleosporales</taxon>
        <taxon>Pleomassariaceae</taxon>
        <taxon>Pleomassaria</taxon>
    </lineage>
</organism>
<evidence type="ECO:0000313" key="3">
    <source>
        <dbReference type="EMBL" id="KAF2708252.1"/>
    </source>
</evidence>
<dbReference type="Proteomes" id="UP000799428">
    <property type="component" value="Unassembled WGS sequence"/>
</dbReference>
<evidence type="ECO:0000313" key="4">
    <source>
        <dbReference type="Proteomes" id="UP000799428"/>
    </source>
</evidence>
<feature type="chain" id="PRO_5026004414" evidence="2">
    <location>
        <begin position="21"/>
        <end position="113"/>
    </location>
</feature>
<keyword evidence="2" id="KW-0732">Signal</keyword>
<evidence type="ECO:0000256" key="1">
    <source>
        <dbReference type="SAM" id="MobiDB-lite"/>
    </source>
</evidence>
<reference evidence="3" key="1">
    <citation type="journal article" date="2020" name="Stud. Mycol.">
        <title>101 Dothideomycetes genomes: a test case for predicting lifestyles and emergence of pathogens.</title>
        <authorList>
            <person name="Haridas S."/>
            <person name="Albert R."/>
            <person name="Binder M."/>
            <person name="Bloem J."/>
            <person name="Labutti K."/>
            <person name="Salamov A."/>
            <person name="Andreopoulos B."/>
            <person name="Baker S."/>
            <person name="Barry K."/>
            <person name="Bills G."/>
            <person name="Bluhm B."/>
            <person name="Cannon C."/>
            <person name="Castanera R."/>
            <person name="Culley D."/>
            <person name="Daum C."/>
            <person name="Ezra D."/>
            <person name="Gonzalez J."/>
            <person name="Henrissat B."/>
            <person name="Kuo A."/>
            <person name="Liang C."/>
            <person name="Lipzen A."/>
            <person name="Lutzoni F."/>
            <person name="Magnuson J."/>
            <person name="Mondo S."/>
            <person name="Nolan M."/>
            <person name="Ohm R."/>
            <person name="Pangilinan J."/>
            <person name="Park H.-J."/>
            <person name="Ramirez L."/>
            <person name="Alfaro M."/>
            <person name="Sun H."/>
            <person name="Tritt A."/>
            <person name="Yoshinaga Y."/>
            <person name="Zwiers L.-H."/>
            <person name="Turgeon B."/>
            <person name="Goodwin S."/>
            <person name="Spatafora J."/>
            <person name="Crous P."/>
            <person name="Grigoriev I."/>
        </authorList>
    </citation>
    <scope>NUCLEOTIDE SEQUENCE</scope>
    <source>
        <strain evidence="3">CBS 279.74</strain>
    </source>
</reference>
<proteinExistence type="predicted"/>
<feature type="region of interest" description="Disordered" evidence="1">
    <location>
        <begin position="39"/>
        <end position="58"/>
    </location>
</feature>
<protein>
    <submittedName>
        <fullName evidence="3">Uncharacterized protein</fullName>
    </submittedName>
</protein>